<dbReference type="Proteomes" id="UP000831390">
    <property type="component" value="Chromosome"/>
</dbReference>
<feature type="transmembrane region" description="Helical" evidence="1">
    <location>
        <begin position="86"/>
        <end position="109"/>
    </location>
</feature>
<dbReference type="EMBL" id="CP094534">
    <property type="protein sequence ID" value="UOE34617.1"/>
    <property type="molecule type" value="Genomic_DNA"/>
</dbReference>
<organism evidence="2 3">
    <name type="scientific">Hymenobacter monticola</name>
    <dbReference type="NCBI Taxonomy" id="1705399"/>
    <lineage>
        <taxon>Bacteria</taxon>
        <taxon>Pseudomonadati</taxon>
        <taxon>Bacteroidota</taxon>
        <taxon>Cytophagia</taxon>
        <taxon>Cytophagales</taxon>
        <taxon>Hymenobacteraceae</taxon>
        <taxon>Hymenobacter</taxon>
    </lineage>
</organism>
<keyword evidence="1" id="KW-1133">Transmembrane helix</keyword>
<feature type="transmembrane region" description="Helical" evidence="1">
    <location>
        <begin position="129"/>
        <end position="148"/>
    </location>
</feature>
<feature type="transmembrane region" description="Helical" evidence="1">
    <location>
        <begin position="58"/>
        <end position="80"/>
    </location>
</feature>
<sequence>MTVKALIAQAARQFNRQPHQMQQVFSHRIFATGARWMFEQLPENGPKTNSGFDAATRFGLYGGLKYGLSLLAFAGALWALGKVSLLLTPLAVLVFYLVEVHFLFLFPLLLDRARNPLRTSIRETHRIGLARALIWVLAIGVFMLSGLLNRRQPLRRWHIGCLSVLLWYQHEVRNRIQPRL</sequence>
<protein>
    <submittedName>
        <fullName evidence="2">Uncharacterized protein</fullName>
    </submittedName>
</protein>
<gene>
    <name evidence="2" type="ORF">MTP16_02940</name>
</gene>
<evidence type="ECO:0000256" key="1">
    <source>
        <dbReference type="SAM" id="Phobius"/>
    </source>
</evidence>
<accession>A0ABY4B666</accession>
<dbReference type="RefSeq" id="WP_243515827.1">
    <property type="nucleotide sequence ID" value="NZ_CP094534.1"/>
</dbReference>
<evidence type="ECO:0000313" key="2">
    <source>
        <dbReference type="EMBL" id="UOE34617.1"/>
    </source>
</evidence>
<keyword evidence="1" id="KW-0812">Transmembrane</keyword>
<proteinExistence type="predicted"/>
<keyword evidence="3" id="KW-1185">Reference proteome</keyword>
<evidence type="ECO:0000313" key="3">
    <source>
        <dbReference type="Proteomes" id="UP000831390"/>
    </source>
</evidence>
<reference evidence="2 3" key="1">
    <citation type="submission" date="2022-03" db="EMBL/GenBank/DDBJ databases">
        <title>Hymenobactersp. isolated from the air.</title>
        <authorList>
            <person name="Won M."/>
            <person name="Kwon S.-W."/>
        </authorList>
    </citation>
    <scope>NUCLEOTIDE SEQUENCE [LARGE SCALE GENOMIC DNA]</scope>
    <source>
        <strain evidence="2 3">KACC 22596</strain>
    </source>
</reference>
<name>A0ABY4B666_9BACT</name>
<keyword evidence="1" id="KW-0472">Membrane</keyword>